<name>A0A9N7UJA4_PLEPL</name>
<feature type="compositionally biased region" description="Polar residues" evidence="1">
    <location>
        <begin position="18"/>
        <end position="28"/>
    </location>
</feature>
<sequence>MNGNLSVGERSSRGRGFVTTSGLGSQTAAALRTPIPRSYIGPCVYTDTCPTAENTARPSHRPSVVSRASGGQMGGGVACPQGRRTERRHRRVPQTPPAPLPPQPQVNTHYVPHTMTPGEVRYLYGSRSGVPLSSAVR</sequence>
<proteinExistence type="predicted"/>
<evidence type="ECO:0000313" key="2">
    <source>
        <dbReference type="EMBL" id="CAB1431186.1"/>
    </source>
</evidence>
<evidence type="ECO:0000313" key="3">
    <source>
        <dbReference type="Proteomes" id="UP001153269"/>
    </source>
</evidence>
<feature type="compositionally biased region" description="Pro residues" evidence="1">
    <location>
        <begin position="94"/>
        <end position="104"/>
    </location>
</feature>
<evidence type="ECO:0000256" key="1">
    <source>
        <dbReference type="SAM" id="MobiDB-lite"/>
    </source>
</evidence>
<dbReference type="EMBL" id="CADEAL010001314">
    <property type="protein sequence ID" value="CAB1431186.1"/>
    <property type="molecule type" value="Genomic_DNA"/>
</dbReference>
<accession>A0A9N7UJA4</accession>
<comment type="caution">
    <text evidence="2">The sequence shown here is derived from an EMBL/GenBank/DDBJ whole genome shotgun (WGS) entry which is preliminary data.</text>
</comment>
<feature type="region of interest" description="Disordered" evidence="1">
    <location>
        <begin position="51"/>
        <end position="108"/>
    </location>
</feature>
<reference evidence="2" key="1">
    <citation type="submission" date="2020-03" db="EMBL/GenBank/DDBJ databases">
        <authorList>
            <person name="Weist P."/>
        </authorList>
    </citation>
    <scope>NUCLEOTIDE SEQUENCE</scope>
</reference>
<organism evidence="2 3">
    <name type="scientific">Pleuronectes platessa</name>
    <name type="common">European plaice</name>
    <dbReference type="NCBI Taxonomy" id="8262"/>
    <lineage>
        <taxon>Eukaryota</taxon>
        <taxon>Metazoa</taxon>
        <taxon>Chordata</taxon>
        <taxon>Craniata</taxon>
        <taxon>Vertebrata</taxon>
        <taxon>Euteleostomi</taxon>
        <taxon>Actinopterygii</taxon>
        <taxon>Neopterygii</taxon>
        <taxon>Teleostei</taxon>
        <taxon>Neoteleostei</taxon>
        <taxon>Acanthomorphata</taxon>
        <taxon>Carangaria</taxon>
        <taxon>Pleuronectiformes</taxon>
        <taxon>Pleuronectoidei</taxon>
        <taxon>Pleuronectidae</taxon>
        <taxon>Pleuronectes</taxon>
    </lineage>
</organism>
<dbReference type="AlphaFoldDB" id="A0A9N7UJA4"/>
<keyword evidence="3" id="KW-1185">Reference proteome</keyword>
<dbReference type="Proteomes" id="UP001153269">
    <property type="component" value="Unassembled WGS sequence"/>
</dbReference>
<feature type="region of interest" description="Disordered" evidence="1">
    <location>
        <begin position="1"/>
        <end position="29"/>
    </location>
</feature>
<protein>
    <submittedName>
        <fullName evidence="2">Uncharacterized protein</fullName>
    </submittedName>
</protein>
<gene>
    <name evidence="2" type="ORF">PLEPLA_LOCUS19185</name>
</gene>